<dbReference type="Proteomes" id="UP000612585">
    <property type="component" value="Unassembled WGS sequence"/>
</dbReference>
<organism evidence="2 3">
    <name type="scientific">Virgisporangium aurantiacum</name>
    <dbReference type="NCBI Taxonomy" id="175570"/>
    <lineage>
        <taxon>Bacteria</taxon>
        <taxon>Bacillati</taxon>
        <taxon>Actinomycetota</taxon>
        <taxon>Actinomycetes</taxon>
        <taxon>Micromonosporales</taxon>
        <taxon>Micromonosporaceae</taxon>
        <taxon>Virgisporangium</taxon>
    </lineage>
</organism>
<accession>A0A8J3ZMN7</accession>
<reference evidence="2" key="1">
    <citation type="submission" date="2021-01" db="EMBL/GenBank/DDBJ databases">
        <title>Whole genome shotgun sequence of Virgisporangium aurantiacum NBRC 16421.</title>
        <authorList>
            <person name="Komaki H."/>
            <person name="Tamura T."/>
        </authorList>
    </citation>
    <scope>NUCLEOTIDE SEQUENCE</scope>
    <source>
        <strain evidence="2">NBRC 16421</strain>
    </source>
</reference>
<evidence type="ECO:0000256" key="1">
    <source>
        <dbReference type="SAM" id="MobiDB-lite"/>
    </source>
</evidence>
<proteinExistence type="predicted"/>
<name>A0A8J3ZMN7_9ACTN</name>
<dbReference type="EMBL" id="BOPG01000115">
    <property type="protein sequence ID" value="GIJ64356.1"/>
    <property type="molecule type" value="Genomic_DNA"/>
</dbReference>
<evidence type="ECO:0000313" key="3">
    <source>
        <dbReference type="Proteomes" id="UP000612585"/>
    </source>
</evidence>
<dbReference type="AlphaFoldDB" id="A0A8J3ZMN7"/>
<protein>
    <submittedName>
        <fullName evidence="2">Uncharacterized protein</fullName>
    </submittedName>
</protein>
<feature type="compositionally biased region" description="Low complexity" evidence="1">
    <location>
        <begin position="23"/>
        <end position="35"/>
    </location>
</feature>
<feature type="region of interest" description="Disordered" evidence="1">
    <location>
        <begin position="1"/>
        <end position="54"/>
    </location>
</feature>
<comment type="caution">
    <text evidence="2">The sequence shown here is derived from an EMBL/GenBank/DDBJ whole genome shotgun (WGS) entry which is preliminary data.</text>
</comment>
<gene>
    <name evidence="2" type="ORF">Vau01_118720</name>
</gene>
<sequence>MPAVASTVEGSQPFPDKRHPGTPARAAHGHVGAVHRPTRHLRPVGRGTTPTPPFYAARIRRPAPRAGPIRCTPQPNTWAPRHRITCVSTPTPVLGTCRNSAPGAAARSTSPEDHVIIVEPDGEPTHVSASTGWPDGCAVAHKHRLYWSSRARRAASRLREALTGLSIRAVSAPLRLSWRLDVTVGVDAEIDAADGDSARAALQRFLHAPQTRIVMYAPDRGPTGWRELANGSVDKIHPIVAEPDDIYDPPTIWMVSTTVTSSMTAAPHDAAHVDRDSDVDITPFVVPSPIRHVIASNQTIRRTPVRRIPHPVAAAPMSLPHMPALEVVDVRQPDAAPASHLPARHA</sequence>
<evidence type="ECO:0000313" key="2">
    <source>
        <dbReference type="EMBL" id="GIJ64356.1"/>
    </source>
</evidence>
<keyword evidence="3" id="KW-1185">Reference proteome</keyword>